<keyword evidence="5" id="KW-1185">Reference proteome</keyword>
<dbReference type="CDD" id="cd17738">
    <property type="entry name" value="BRCT_TopBP1_rpt7"/>
    <property type="match status" value="1"/>
</dbReference>
<gene>
    <name evidence="4" type="ORF">CLODIP_2_CD01009</name>
</gene>
<dbReference type="PANTHER" id="PTHR13561">
    <property type="entry name" value="DNA REPLICATION REGULATOR DPB11-RELATED"/>
    <property type="match status" value="1"/>
</dbReference>
<feature type="region of interest" description="Disordered" evidence="2">
    <location>
        <begin position="508"/>
        <end position="531"/>
    </location>
</feature>
<accession>A0A8S1DV76</accession>
<dbReference type="CDD" id="cd17731">
    <property type="entry name" value="BRCT_TopBP1_rpt2_like"/>
    <property type="match status" value="1"/>
</dbReference>
<dbReference type="InterPro" id="IPR001357">
    <property type="entry name" value="BRCT_dom"/>
</dbReference>
<feature type="compositionally biased region" description="Polar residues" evidence="2">
    <location>
        <begin position="831"/>
        <end position="841"/>
    </location>
</feature>
<evidence type="ECO:0000259" key="3">
    <source>
        <dbReference type="PROSITE" id="PS50172"/>
    </source>
</evidence>
<feature type="region of interest" description="Disordered" evidence="2">
    <location>
        <begin position="795"/>
        <end position="818"/>
    </location>
</feature>
<evidence type="ECO:0000256" key="1">
    <source>
        <dbReference type="ARBA" id="ARBA00022737"/>
    </source>
</evidence>
<dbReference type="Pfam" id="PF00533">
    <property type="entry name" value="BRCT"/>
    <property type="match status" value="1"/>
</dbReference>
<dbReference type="SUPFAM" id="SSF52113">
    <property type="entry name" value="BRCT domain"/>
    <property type="match status" value="6"/>
</dbReference>
<dbReference type="Gene3D" id="3.40.50.10190">
    <property type="entry name" value="BRCT domain"/>
    <property type="match status" value="8"/>
</dbReference>
<dbReference type="PANTHER" id="PTHR13561:SF20">
    <property type="entry name" value="DNA TOPOISOMERASE 2-BINDING PROTEIN 1"/>
    <property type="match status" value="1"/>
</dbReference>
<dbReference type="GO" id="GO:0007095">
    <property type="term" value="P:mitotic G2 DNA damage checkpoint signaling"/>
    <property type="evidence" value="ECO:0007669"/>
    <property type="project" value="TreeGrafter"/>
</dbReference>
<feature type="domain" description="BRCT" evidence="3">
    <location>
        <begin position="108"/>
        <end position="182"/>
    </location>
</feature>
<dbReference type="SMART" id="SM00292">
    <property type="entry name" value="BRCT"/>
    <property type="match status" value="7"/>
</dbReference>
<organism evidence="4 5">
    <name type="scientific">Cloeon dipterum</name>
    <dbReference type="NCBI Taxonomy" id="197152"/>
    <lineage>
        <taxon>Eukaryota</taxon>
        <taxon>Metazoa</taxon>
        <taxon>Ecdysozoa</taxon>
        <taxon>Arthropoda</taxon>
        <taxon>Hexapoda</taxon>
        <taxon>Insecta</taxon>
        <taxon>Pterygota</taxon>
        <taxon>Palaeoptera</taxon>
        <taxon>Ephemeroptera</taxon>
        <taxon>Pisciforma</taxon>
        <taxon>Baetidae</taxon>
        <taxon>Cloeon</taxon>
    </lineage>
</organism>
<protein>
    <recommendedName>
        <fullName evidence="3">BRCT domain-containing protein</fullName>
    </recommendedName>
</protein>
<feature type="domain" description="BRCT" evidence="3">
    <location>
        <begin position="936"/>
        <end position="1017"/>
    </location>
</feature>
<dbReference type="OrthoDB" id="251770at2759"/>
<feature type="region of interest" description="Disordered" evidence="2">
    <location>
        <begin position="887"/>
        <end position="910"/>
    </location>
</feature>
<sequence length="1144" mass="126799">MEKSFNDRGLRMYFVRQSNSPAQCFTKAFQSCQEKLIMPKMVDESECDKLQVDRKSVFVFETFQGKFFERLLKLNAPCAVLGAPCILECLSKGEPTPESSYPIFSLAMRGLRVCVSGFKLSQKDELGRKVRFMGGIFEKNLSTVVTHLVTESTNTDKYQCAIEIKIPVMLENWVHETWEANQKKHQSALDEPYISLRCPPFQGLTITSSQFTKAKKDKIKSIIEQNGGQYCPSMTSTDTDVLIVSTATGEKYRAAVQWNIPCLTENWISDSAKAGYSLNYAAYEVKVKPGTSTPERNDATQLGDLSCVSAIAHQPPQKNKINETMMSTVSCATNMSFAEPRPPEKREPPRTPEKEPDAAMKIMKLPITEIRKAGLFLDGCKIYVSEGMPCIQDKLRKMLNSSGATRFDDISEGLTHVLQAGKSLRPLEAHALARLSRKPPVVPLNWLLRSFELKHAAETSGQQLATEPPSPLSKRGMQMFKSPQKLLTISPKTAKNDLAVMQEYLNDNLPPSASQAEPNTENHGNEGEEEEELALPLLVFGKLKFQLKGLNKSESAELRTTLESMGGTVVSKDADYIIGPFRVQAAAPNQVTEYWVQECSEQGEVLPINYYHRPILFRPRKPLDGTVITISTYTGRERSYLSTLATEMGAKYQEIFAKKATPARGALASTHLICPSPEGTKFVAASKWQLPAVTKDWLLQCHASNSRLSEEPFLLSGPAAPSPSASVLSTSATSIQREDQGMVTPVRPPPKDGFPTPFTPVTPYMPSEESSTDEVKRIARLSLTSFRKAVDRLDPDYLSTPETPYGQVMKEGDSPVSPETRKAWKKYLNSIPDSTPKTTSGDAPLEKVNKRMRIEEIEEELDELNRKRRRDVSNDSDIDDELLKKYSSQKETENGGDHEKENVPSTSTAAVARAEPELVEEHEETLQLVERPPPLFMVTGLVERDLEHISLVVTKLGGSMSRLKNFDPAATHLITSNPSRSEKLLAAMAAGLWVVHPQFLIQSARSGSFLPEDDFEWGNPTAAAFLGPLVEDNPLASELAAACYRWRRKAAAGKAGAFACFRAVLLGAPHKTAAFERMITAGGGSVVPYPSDDLKSVTHCFVDMNKVNTDLSPLRAAKVPCYNPIYLSDYLIKDPLPNPQTHRV</sequence>
<feature type="region of interest" description="Disordered" evidence="2">
    <location>
        <begin position="336"/>
        <end position="355"/>
    </location>
</feature>
<keyword evidence="1" id="KW-0677">Repeat</keyword>
<dbReference type="AlphaFoldDB" id="A0A8S1DV76"/>
<dbReference type="EMBL" id="CADEPI010000375">
    <property type="protein sequence ID" value="CAB3384848.1"/>
    <property type="molecule type" value="Genomic_DNA"/>
</dbReference>
<dbReference type="FunFam" id="3.40.50.10190:FF:000018">
    <property type="entry name" value="DNA topoisomerase 2-binding protein 1"/>
    <property type="match status" value="1"/>
</dbReference>
<feature type="domain" description="BRCT" evidence="3">
    <location>
        <begin position="618"/>
        <end position="715"/>
    </location>
</feature>
<feature type="domain" description="BRCT" evidence="3">
    <location>
        <begin position="196"/>
        <end position="285"/>
    </location>
</feature>
<feature type="compositionally biased region" description="Basic and acidic residues" evidence="2">
    <location>
        <begin position="887"/>
        <end position="902"/>
    </location>
</feature>
<dbReference type="PROSITE" id="PS50172">
    <property type="entry name" value="BRCT"/>
    <property type="match status" value="6"/>
</dbReference>
<evidence type="ECO:0000313" key="5">
    <source>
        <dbReference type="Proteomes" id="UP000494165"/>
    </source>
</evidence>
<proteinExistence type="predicted"/>
<comment type="caution">
    <text evidence="4">The sequence shown here is derived from an EMBL/GenBank/DDBJ whole genome shotgun (WGS) entry which is preliminary data.</text>
</comment>
<dbReference type="Pfam" id="PF21243">
    <property type="entry name" value="ECT2_BRCT0"/>
    <property type="match status" value="1"/>
</dbReference>
<feature type="region of interest" description="Disordered" evidence="2">
    <location>
        <begin position="733"/>
        <end position="754"/>
    </location>
</feature>
<dbReference type="InterPro" id="IPR036420">
    <property type="entry name" value="BRCT_dom_sf"/>
</dbReference>
<name>A0A8S1DV76_9INSE</name>
<dbReference type="Pfam" id="PF12738">
    <property type="entry name" value="PTCB-BRCT"/>
    <property type="match status" value="3"/>
</dbReference>
<evidence type="ECO:0000256" key="2">
    <source>
        <dbReference type="SAM" id="MobiDB-lite"/>
    </source>
</evidence>
<dbReference type="InterPro" id="IPR049936">
    <property type="entry name" value="TopBP1_BRCT_8"/>
</dbReference>
<feature type="region of interest" description="Disordered" evidence="2">
    <location>
        <begin position="830"/>
        <end position="851"/>
    </location>
</feature>
<feature type="domain" description="BRCT" evidence="3">
    <location>
        <begin position="372"/>
        <end position="464"/>
    </location>
</feature>
<dbReference type="InterPro" id="IPR049396">
    <property type="entry name" value="ECT2_BRCT0"/>
</dbReference>
<feature type="domain" description="BRCT" evidence="3">
    <location>
        <begin position="539"/>
        <end position="613"/>
    </location>
</feature>
<dbReference type="InterPro" id="IPR059215">
    <property type="entry name" value="BRCT2_TopBP1-like"/>
</dbReference>
<evidence type="ECO:0000313" key="4">
    <source>
        <dbReference type="EMBL" id="CAB3384848.1"/>
    </source>
</evidence>
<dbReference type="CDD" id="cd17728">
    <property type="entry name" value="BRCT_TopBP1_rpt8"/>
    <property type="match status" value="1"/>
</dbReference>
<dbReference type="GO" id="GO:0033314">
    <property type="term" value="P:mitotic DNA replication checkpoint signaling"/>
    <property type="evidence" value="ECO:0007669"/>
    <property type="project" value="TreeGrafter"/>
</dbReference>
<dbReference type="Proteomes" id="UP000494165">
    <property type="component" value="Unassembled WGS sequence"/>
</dbReference>
<feature type="compositionally biased region" description="Basic and acidic residues" evidence="2">
    <location>
        <begin position="341"/>
        <end position="355"/>
    </location>
</feature>
<reference evidence="4 5" key="1">
    <citation type="submission" date="2020-04" db="EMBL/GenBank/DDBJ databases">
        <authorList>
            <person name="Alioto T."/>
            <person name="Alioto T."/>
            <person name="Gomez Garrido J."/>
        </authorList>
    </citation>
    <scope>NUCLEOTIDE SEQUENCE [LARGE SCALE GENOMIC DNA]</scope>
</reference>
<dbReference type="GO" id="GO:0006270">
    <property type="term" value="P:DNA replication initiation"/>
    <property type="evidence" value="ECO:0007669"/>
    <property type="project" value="TreeGrafter"/>
</dbReference>